<evidence type="ECO:0000313" key="7">
    <source>
        <dbReference type="Proteomes" id="UP000241769"/>
    </source>
</evidence>
<dbReference type="SMART" id="SM00175">
    <property type="entry name" value="RAB"/>
    <property type="match status" value="1"/>
</dbReference>
<dbReference type="SMART" id="SM00174">
    <property type="entry name" value="RHO"/>
    <property type="match status" value="1"/>
</dbReference>
<gene>
    <name evidence="6" type="ORF">PROFUN_09099</name>
</gene>
<dbReference type="PRINTS" id="PR00449">
    <property type="entry name" value="RASTRNSFRMNG"/>
</dbReference>
<evidence type="ECO:0000256" key="5">
    <source>
        <dbReference type="SAM" id="MobiDB-lite"/>
    </source>
</evidence>
<dbReference type="SMART" id="SM00176">
    <property type="entry name" value="RAN"/>
    <property type="match status" value="1"/>
</dbReference>
<dbReference type="PANTHER" id="PTHR47977">
    <property type="entry name" value="RAS-RELATED PROTEIN RAB"/>
    <property type="match status" value="1"/>
</dbReference>
<feature type="compositionally biased region" description="Polar residues" evidence="5">
    <location>
        <begin position="206"/>
        <end position="245"/>
    </location>
</feature>
<dbReference type="InterPro" id="IPR001806">
    <property type="entry name" value="Small_GTPase"/>
</dbReference>
<proteinExistence type="inferred from homology"/>
<keyword evidence="7" id="KW-1185">Reference proteome</keyword>
<evidence type="ECO:0000256" key="1">
    <source>
        <dbReference type="ARBA" id="ARBA00006270"/>
    </source>
</evidence>
<dbReference type="SUPFAM" id="SSF52540">
    <property type="entry name" value="P-loop containing nucleoside triphosphate hydrolases"/>
    <property type="match status" value="1"/>
</dbReference>
<keyword evidence="3" id="KW-0342">GTP-binding</keyword>
<evidence type="ECO:0000313" key="6">
    <source>
        <dbReference type="EMBL" id="PRP83550.1"/>
    </source>
</evidence>
<evidence type="ECO:0000256" key="4">
    <source>
        <dbReference type="ARBA" id="ARBA00023288"/>
    </source>
</evidence>
<comment type="similarity">
    <text evidence="1">Belongs to the small GTPase superfamily. Rab family.</text>
</comment>
<dbReference type="AlphaFoldDB" id="A0A2P6NHW2"/>
<dbReference type="FunFam" id="3.40.50.300:FF:001447">
    <property type="entry name" value="Ras-related protein Rab-1B"/>
    <property type="match status" value="1"/>
</dbReference>
<dbReference type="NCBIfam" id="TIGR00231">
    <property type="entry name" value="small_GTP"/>
    <property type="match status" value="1"/>
</dbReference>
<dbReference type="InterPro" id="IPR050227">
    <property type="entry name" value="Rab"/>
</dbReference>
<dbReference type="STRING" id="1890364.A0A2P6NHW2"/>
<name>A0A2P6NHW2_9EUKA</name>
<dbReference type="Proteomes" id="UP000241769">
    <property type="component" value="Unassembled WGS sequence"/>
</dbReference>
<dbReference type="GO" id="GO:0005525">
    <property type="term" value="F:GTP binding"/>
    <property type="evidence" value="ECO:0007669"/>
    <property type="project" value="UniProtKB-KW"/>
</dbReference>
<accession>A0A2P6NHW2</accession>
<organism evidence="6 7">
    <name type="scientific">Planoprotostelium fungivorum</name>
    <dbReference type="NCBI Taxonomy" id="1890364"/>
    <lineage>
        <taxon>Eukaryota</taxon>
        <taxon>Amoebozoa</taxon>
        <taxon>Evosea</taxon>
        <taxon>Variosea</taxon>
        <taxon>Cavosteliida</taxon>
        <taxon>Cavosteliaceae</taxon>
        <taxon>Planoprotostelium</taxon>
    </lineage>
</organism>
<dbReference type="PROSITE" id="PS51419">
    <property type="entry name" value="RAB"/>
    <property type="match status" value="1"/>
</dbReference>
<feature type="region of interest" description="Disordered" evidence="5">
    <location>
        <begin position="202"/>
        <end position="258"/>
    </location>
</feature>
<dbReference type="OrthoDB" id="6585768at2759"/>
<keyword evidence="4" id="KW-0449">Lipoprotein</keyword>
<comment type="caution">
    <text evidence="6">The sequence shown here is derived from an EMBL/GenBank/DDBJ whole genome shotgun (WGS) entry which is preliminary data.</text>
</comment>
<dbReference type="InParanoid" id="A0A2P6NHW2"/>
<keyword evidence="2" id="KW-0547">Nucleotide-binding</keyword>
<evidence type="ECO:0000256" key="3">
    <source>
        <dbReference type="ARBA" id="ARBA00023134"/>
    </source>
</evidence>
<dbReference type="PROSITE" id="PS51421">
    <property type="entry name" value="RAS"/>
    <property type="match status" value="1"/>
</dbReference>
<dbReference type="InterPro" id="IPR027417">
    <property type="entry name" value="P-loop_NTPase"/>
</dbReference>
<dbReference type="GO" id="GO:0003924">
    <property type="term" value="F:GTPase activity"/>
    <property type="evidence" value="ECO:0007669"/>
    <property type="project" value="InterPro"/>
</dbReference>
<dbReference type="EMBL" id="MDYQ01000080">
    <property type="protein sequence ID" value="PRP83550.1"/>
    <property type="molecule type" value="Genomic_DNA"/>
</dbReference>
<evidence type="ECO:0000256" key="2">
    <source>
        <dbReference type="ARBA" id="ARBA00022741"/>
    </source>
</evidence>
<dbReference type="Pfam" id="PF00071">
    <property type="entry name" value="Ras"/>
    <property type="match status" value="1"/>
</dbReference>
<reference evidence="6 7" key="1">
    <citation type="journal article" date="2018" name="Genome Biol. Evol.">
        <title>Multiple Roots of Fruiting Body Formation in Amoebozoa.</title>
        <authorList>
            <person name="Hillmann F."/>
            <person name="Forbes G."/>
            <person name="Novohradska S."/>
            <person name="Ferling I."/>
            <person name="Riege K."/>
            <person name="Groth M."/>
            <person name="Westermann M."/>
            <person name="Marz M."/>
            <person name="Spaller T."/>
            <person name="Winckler T."/>
            <person name="Schaap P."/>
            <person name="Glockner G."/>
        </authorList>
    </citation>
    <scope>NUCLEOTIDE SEQUENCE [LARGE SCALE GENOMIC DNA]</scope>
    <source>
        <strain evidence="6 7">Jena</strain>
    </source>
</reference>
<dbReference type="SMART" id="SM00173">
    <property type="entry name" value="RAS"/>
    <property type="match status" value="1"/>
</dbReference>
<sequence>MQEEDFETAVKVLVVGNGGVGKSSLIRKFCKGQFTDQYKKTIGVDFLEKQQFVKSIGENVTMMVWDTAGEVQSFRMDLKSSIGQEEFDAGLTSEGAGAAVLAFSTTDRDSFDTIEKWKGKVEAECGNIAMCLIQNKVDLIDRSVMTTDEAEELAARLKLKFFRTSVKQGFNVNEVFDFLAETYIKNVKENDNREQTVDTGVIASLQDDSSPPATKNSGTKTESTSKPAESKTSPTLQIQPPTTRRTGGKKSTFGKCNI</sequence>
<dbReference type="InterPro" id="IPR005225">
    <property type="entry name" value="Small_GTP-bd"/>
</dbReference>
<protein>
    <submittedName>
        <fullName evidence="6">Small rab-related GTPase</fullName>
    </submittedName>
</protein>
<dbReference type="Gene3D" id="3.40.50.300">
    <property type="entry name" value="P-loop containing nucleotide triphosphate hydrolases"/>
    <property type="match status" value="1"/>
</dbReference>